<dbReference type="EMBL" id="FWYB01000004">
    <property type="protein sequence ID" value="SMC87369.1"/>
    <property type="molecule type" value="Genomic_DNA"/>
</dbReference>
<dbReference type="InterPro" id="IPR032183">
    <property type="entry name" value="PKD-like"/>
</dbReference>
<reference evidence="2 3" key="1">
    <citation type="submission" date="2017-04" db="EMBL/GenBank/DDBJ databases">
        <authorList>
            <person name="Afonso C.L."/>
            <person name="Miller P.J."/>
            <person name="Scott M.A."/>
            <person name="Spackman E."/>
            <person name="Goraichik I."/>
            <person name="Dimitrov K.M."/>
            <person name="Suarez D.L."/>
            <person name="Swayne D.E."/>
        </authorList>
    </citation>
    <scope>NUCLEOTIDE SEQUENCE [LARGE SCALE GENOMIC DNA]</scope>
    <source>
        <strain evidence="2 3">DSM 19625</strain>
    </source>
</reference>
<accession>A0A1W2CQ75</accession>
<organism evidence="2 3">
    <name type="scientific">Pedobacter nyackensis</name>
    <dbReference type="NCBI Taxonomy" id="475255"/>
    <lineage>
        <taxon>Bacteria</taxon>
        <taxon>Pseudomonadati</taxon>
        <taxon>Bacteroidota</taxon>
        <taxon>Sphingobacteriia</taxon>
        <taxon>Sphingobacteriales</taxon>
        <taxon>Sphingobacteriaceae</taxon>
        <taxon>Pedobacter</taxon>
    </lineage>
</organism>
<keyword evidence="1" id="KW-0732">Signal</keyword>
<dbReference type="Proteomes" id="UP000192678">
    <property type="component" value="Unassembled WGS sequence"/>
</dbReference>
<gene>
    <name evidence="2" type="ORF">SAMN04488101_104208</name>
</gene>
<protein>
    <submittedName>
        <fullName evidence="2">PKD-like family protein</fullName>
    </submittedName>
</protein>
<feature type="signal peptide" evidence="1">
    <location>
        <begin position="1"/>
        <end position="20"/>
    </location>
</feature>
<dbReference type="STRING" id="475255.SAMN04488101_104208"/>
<keyword evidence="3" id="KW-1185">Reference proteome</keyword>
<feature type="chain" id="PRO_5013071583" evidence="1">
    <location>
        <begin position="21"/>
        <end position="516"/>
    </location>
</feature>
<evidence type="ECO:0000256" key="1">
    <source>
        <dbReference type="SAM" id="SignalP"/>
    </source>
</evidence>
<proteinExistence type="predicted"/>
<evidence type="ECO:0000313" key="2">
    <source>
        <dbReference type="EMBL" id="SMC87369.1"/>
    </source>
</evidence>
<dbReference type="Pfam" id="PF16407">
    <property type="entry name" value="PKD_2"/>
    <property type="match status" value="1"/>
</dbReference>
<dbReference type="AlphaFoldDB" id="A0A1W2CQ75"/>
<sequence>MLKKYIYICLLAAVALFNYSCSKKDLGNYEYHDINEVKFPSELNGKIIVQNLTQLTISPKVLYTLDPVADSSRYKYEWQIVNGSLITIGKTKDLDLFVSMPANTYQCYYRITDNVTGIKFTKNFIVEVRNEFNEGWLLMCDVNGKARVDMISKNATNQFLVVKDLLTKTNSGLKLTGKPKLVYGLTVGKLSGYGINSGTYAIYIGTDQYTDRVDQDIFKWDPKFNVTKEIVDPSLTPEDFVVEAIQQFRVTPEAYMITSKGNVYYTCPPTGIKYSLPLNYDNAKYYKVAPFIAASEQTPVNTTSAFFYDVVNRRFLQHGKNLFAPALEVVVDPSNTPSNPLKFSYEHTGKDLVYMAYSAKGNEVYAVFKDLEGSKRYLARFNAQSQVQTDFKEILAENIDKAESFAMSPLFGYIYYNVGGKLYKYDYNVISPTQAWTVVKDYGTSKITALKFQYYQKASKYPFADRLMVCSYDPALPEGENGKIEQFNLLNGGGLGSAEYTYSGCGKVKSLHYRER</sequence>
<evidence type="ECO:0000313" key="3">
    <source>
        <dbReference type="Proteomes" id="UP000192678"/>
    </source>
</evidence>
<dbReference type="RefSeq" id="WP_084289316.1">
    <property type="nucleotide sequence ID" value="NZ_FWYB01000004.1"/>
</dbReference>
<dbReference type="OrthoDB" id="1095195at2"/>
<name>A0A1W2CQ75_9SPHI</name>